<dbReference type="GO" id="GO:0004807">
    <property type="term" value="F:triose-phosphate isomerase activity"/>
    <property type="evidence" value="ECO:0007669"/>
    <property type="project" value="InterPro"/>
</dbReference>
<name>A0A511WZK5_9BACI</name>
<dbReference type="InterPro" id="IPR000652">
    <property type="entry name" value="Triosephosphate_isomerase"/>
</dbReference>
<dbReference type="Gene3D" id="3.20.20.70">
    <property type="entry name" value="Aldolase class I"/>
    <property type="match status" value="1"/>
</dbReference>
<protein>
    <submittedName>
        <fullName evidence="2">Triose-phosphate isomerase</fullName>
    </submittedName>
</protein>
<evidence type="ECO:0000256" key="1">
    <source>
        <dbReference type="ARBA" id="ARBA00023235"/>
    </source>
</evidence>
<keyword evidence="3" id="KW-1185">Reference proteome</keyword>
<gene>
    <name evidence="2" type="ORF">HAL01_05850</name>
</gene>
<dbReference type="SUPFAM" id="SSF51351">
    <property type="entry name" value="Triosephosphate isomerase (TIM)"/>
    <property type="match status" value="1"/>
</dbReference>
<dbReference type="GO" id="GO:0006096">
    <property type="term" value="P:glycolytic process"/>
    <property type="evidence" value="ECO:0007669"/>
    <property type="project" value="UniProtKB-UniPathway"/>
</dbReference>
<dbReference type="GO" id="GO:0006094">
    <property type="term" value="P:gluconeogenesis"/>
    <property type="evidence" value="ECO:0007669"/>
    <property type="project" value="UniProtKB-UniPathway"/>
</dbReference>
<evidence type="ECO:0000313" key="2">
    <source>
        <dbReference type="EMBL" id="GEN56121.1"/>
    </source>
</evidence>
<dbReference type="Proteomes" id="UP000321400">
    <property type="component" value="Unassembled WGS sequence"/>
</dbReference>
<dbReference type="NCBIfam" id="NF003302">
    <property type="entry name" value="PRK04302.1"/>
    <property type="match status" value="1"/>
</dbReference>
<dbReference type="RefSeq" id="WP_218029752.1">
    <property type="nucleotide sequence ID" value="NZ_BJYE01000005.1"/>
</dbReference>
<accession>A0A511WZK5</accession>
<dbReference type="AlphaFoldDB" id="A0A511WZK5"/>
<organism evidence="2 3">
    <name type="scientific">Halolactibacillus alkaliphilus</name>
    <dbReference type="NCBI Taxonomy" id="442899"/>
    <lineage>
        <taxon>Bacteria</taxon>
        <taxon>Bacillati</taxon>
        <taxon>Bacillota</taxon>
        <taxon>Bacilli</taxon>
        <taxon>Bacillales</taxon>
        <taxon>Bacillaceae</taxon>
        <taxon>Halolactibacillus</taxon>
    </lineage>
</organism>
<dbReference type="UniPathway" id="UPA00109">
    <property type="reaction ID" value="UER00189"/>
</dbReference>
<reference evidence="2 3" key="1">
    <citation type="submission" date="2019-07" db="EMBL/GenBank/DDBJ databases">
        <title>Whole genome shotgun sequence of Halolactibacillus alkaliphilus NBRC 103919.</title>
        <authorList>
            <person name="Hosoyama A."/>
            <person name="Uohara A."/>
            <person name="Ohji S."/>
            <person name="Ichikawa N."/>
        </authorList>
    </citation>
    <scope>NUCLEOTIDE SEQUENCE [LARGE SCALE GENOMIC DNA]</scope>
    <source>
        <strain evidence="2 3">NBRC 103919</strain>
    </source>
</reference>
<dbReference type="InterPro" id="IPR035990">
    <property type="entry name" value="TIM_sf"/>
</dbReference>
<keyword evidence="1 2" id="KW-0413">Isomerase</keyword>
<dbReference type="UniPathway" id="UPA00138"/>
<dbReference type="PROSITE" id="PS51440">
    <property type="entry name" value="TIM_2"/>
    <property type="match status" value="1"/>
</dbReference>
<evidence type="ECO:0000313" key="3">
    <source>
        <dbReference type="Proteomes" id="UP000321400"/>
    </source>
</evidence>
<dbReference type="Pfam" id="PF00121">
    <property type="entry name" value="TIM"/>
    <property type="match status" value="1"/>
</dbReference>
<comment type="caution">
    <text evidence="2">The sequence shown here is derived from an EMBL/GenBank/DDBJ whole genome shotgun (WGS) entry which is preliminary data.</text>
</comment>
<proteinExistence type="predicted"/>
<sequence>MKHTLRKRPFFMINPKSYLDLQHIVDLAIESDCYAKQVDFDVYFTAPFPYLKEIAERTTHLIVTAQHMDSLDLGRGMGFVSAVSLKDVGARAVMLNHAEHALSLKDIVKSIEKAKEKGLTTIVCADSVKEAKALAILSPDIILCEPTELIGTGKTSDSSYVEKTNSEVRAISSDILVMQAAGITTPEDVYNIMSSGADGTGCTSGIVLADNPSVMVRNMLAAVTKACHK</sequence>
<dbReference type="STRING" id="442899.SAMN05720591_10642"/>
<dbReference type="InterPro" id="IPR013785">
    <property type="entry name" value="Aldolase_TIM"/>
</dbReference>
<dbReference type="EMBL" id="BJYE01000005">
    <property type="protein sequence ID" value="GEN56121.1"/>
    <property type="molecule type" value="Genomic_DNA"/>
</dbReference>